<dbReference type="AlphaFoldDB" id="A0A165GMR1"/>
<keyword evidence="5" id="KW-1185">Reference proteome</keyword>
<evidence type="ECO:0000313" key="4">
    <source>
        <dbReference type="EMBL" id="KZT10563.1"/>
    </source>
</evidence>
<reference evidence="4 5" key="1">
    <citation type="journal article" date="2016" name="Mol. Biol. Evol.">
        <title>Comparative Genomics of Early-Diverging Mushroom-Forming Fungi Provides Insights into the Origins of Lignocellulose Decay Capabilities.</title>
        <authorList>
            <person name="Nagy L.G."/>
            <person name="Riley R."/>
            <person name="Tritt A."/>
            <person name="Adam C."/>
            <person name="Daum C."/>
            <person name="Floudas D."/>
            <person name="Sun H."/>
            <person name="Yadav J.S."/>
            <person name="Pangilinan J."/>
            <person name="Larsson K.H."/>
            <person name="Matsuura K."/>
            <person name="Barry K."/>
            <person name="Labutti K."/>
            <person name="Kuo R."/>
            <person name="Ohm R.A."/>
            <person name="Bhattacharya S.S."/>
            <person name="Shirouzu T."/>
            <person name="Yoshinaga Y."/>
            <person name="Martin F.M."/>
            <person name="Grigoriev I.V."/>
            <person name="Hibbett D.S."/>
        </authorList>
    </citation>
    <scope>NUCLEOTIDE SEQUENCE [LARGE SCALE GENOMIC DNA]</scope>
    <source>
        <strain evidence="4 5">93-53</strain>
    </source>
</reference>
<evidence type="ECO:0000313" key="5">
    <source>
        <dbReference type="Proteomes" id="UP000076871"/>
    </source>
</evidence>
<evidence type="ECO:0000256" key="2">
    <source>
        <dbReference type="SAM" id="Phobius"/>
    </source>
</evidence>
<accession>A0A165GMR1</accession>
<dbReference type="Pfam" id="PF20152">
    <property type="entry name" value="DUF6534"/>
    <property type="match status" value="1"/>
</dbReference>
<proteinExistence type="predicted"/>
<dbReference type="InParanoid" id="A0A165GMR1"/>
<feature type="transmembrane region" description="Helical" evidence="2">
    <location>
        <begin position="47"/>
        <end position="68"/>
    </location>
</feature>
<keyword evidence="2" id="KW-0812">Transmembrane</keyword>
<feature type="transmembrane region" description="Helical" evidence="2">
    <location>
        <begin position="14"/>
        <end position="35"/>
    </location>
</feature>
<dbReference type="STRING" id="1314785.A0A165GMR1"/>
<dbReference type="GeneID" id="63819465"/>
<feature type="domain" description="DUF6534" evidence="3">
    <location>
        <begin position="169"/>
        <end position="257"/>
    </location>
</feature>
<dbReference type="PANTHER" id="PTHR40465:SF1">
    <property type="entry name" value="DUF6534 DOMAIN-CONTAINING PROTEIN"/>
    <property type="match status" value="1"/>
</dbReference>
<dbReference type="InterPro" id="IPR045339">
    <property type="entry name" value="DUF6534"/>
</dbReference>
<dbReference type="EMBL" id="KV427609">
    <property type="protein sequence ID" value="KZT10563.1"/>
    <property type="molecule type" value="Genomic_DNA"/>
</dbReference>
<keyword evidence="2" id="KW-1133">Transmembrane helix</keyword>
<gene>
    <name evidence="4" type="ORF">LAESUDRAFT_430112</name>
</gene>
<dbReference type="OrthoDB" id="2953893at2759"/>
<keyword evidence="2" id="KW-0472">Membrane</keyword>
<feature type="region of interest" description="Disordered" evidence="1">
    <location>
        <begin position="287"/>
        <end position="309"/>
    </location>
</feature>
<dbReference type="PANTHER" id="PTHR40465">
    <property type="entry name" value="CHROMOSOME 1, WHOLE GENOME SHOTGUN SEQUENCE"/>
    <property type="match status" value="1"/>
</dbReference>
<evidence type="ECO:0000259" key="3">
    <source>
        <dbReference type="Pfam" id="PF20152"/>
    </source>
</evidence>
<dbReference type="Proteomes" id="UP000076871">
    <property type="component" value="Unassembled WGS sequence"/>
</dbReference>
<feature type="transmembrane region" description="Helical" evidence="2">
    <location>
        <begin position="162"/>
        <end position="185"/>
    </location>
</feature>
<name>A0A165GMR1_9APHY</name>
<organism evidence="4 5">
    <name type="scientific">Laetiporus sulphureus 93-53</name>
    <dbReference type="NCBI Taxonomy" id="1314785"/>
    <lineage>
        <taxon>Eukaryota</taxon>
        <taxon>Fungi</taxon>
        <taxon>Dikarya</taxon>
        <taxon>Basidiomycota</taxon>
        <taxon>Agaricomycotina</taxon>
        <taxon>Agaricomycetes</taxon>
        <taxon>Polyporales</taxon>
        <taxon>Laetiporus</taxon>
    </lineage>
</organism>
<protein>
    <recommendedName>
        <fullName evidence="3">DUF6534 domain-containing protein</fullName>
    </recommendedName>
</protein>
<sequence>MTSETFSLQAGPQLLGYFLNWALLGVLLTQVYLYYLWFPQDRKVMKCLVYGLAIFETVQTSLTTAAAFDQYIYSDGDTSRVDTYPFTWFSVPIMAAITAAVVQIFYAWRIFMLTHSSRSLNYIVPVVVAILALFQLGAGTAGGVKMGQAGTGADLGPADASLITWLVGAAVNDVVIAVAMTILLLRAKTGVARTDAVLSGIIRLSVETGSLTATLAIVGTILVSLPSLKRTLLYEGPAPVITKLYANSLLVNLNNRAFIRKDVMPSVVESIRIARLDAGHSATVDWDTENSTRTDHGSNVRRQGRRTTEDTELKLEEFKAATGGSMTFQTRSQVSDV</sequence>
<evidence type="ECO:0000256" key="1">
    <source>
        <dbReference type="SAM" id="MobiDB-lite"/>
    </source>
</evidence>
<feature type="transmembrane region" description="Helical" evidence="2">
    <location>
        <begin position="120"/>
        <end position="142"/>
    </location>
</feature>
<feature type="transmembrane region" description="Helical" evidence="2">
    <location>
        <begin position="88"/>
        <end position="108"/>
    </location>
</feature>
<dbReference type="RefSeq" id="XP_040768303.1">
    <property type="nucleotide sequence ID" value="XM_040902434.1"/>
</dbReference>